<evidence type="ECO:0000313" key="2">
    <source>
        <dbReference type="EMBL" id="RAK77017.1"/>
    </source>
</evidence>
<reference evidence="2 3" key="1">
    <citation type="submission" date="2018-02" db="EMBL/GenBank/DDBJ databases">
        <title>The genomes of Aspergillus section Nigri reveals drivers in fungal speciation.</title>
        <authorList>
            <consortium name="DOE Joint Genome Institute"/>
            <person name="Vesth T.C."/>
            <person name="Nybo J."/>
            <person name="Theobald S."/>
            <person name="Brandl J."/>
            <person name="Frisvad J.C."/>
            <person name="Nielsen K.F."/>
            <person name="Lyhne E.K."/>
            <person name="Kogle M.E."/>
            <person name="Kuo A."/>
            <person name="Riley R."/>
            <person name="Clum A."/>
            <person name="Nolan M."/>
            <person name="Lipzen A."/>
            <person name="Salamov A."/>
            <person name="Henrissat B."/>
            <person name="Wiebenga A."/>
            <person name="De vries R.P."/>
            <person name="Grigoriev I.V."/>
            <person name="Mortensen U.H."/>
            <person name="Andersen M.R."/>
            <person name="Baker S.E."/>
        </authorList>
    </citation>
    <scope>NUCLEOTIDE SEQUENCE [LARGE SCALE GENOMIC DNA]</scope>
    <source>
        <strain evidence="2 3">CBS 313.89</strain>
    </source>
</reference>
<dbReference type="RefSeq" id="XP_040801027.1">
    <property type="nucleotide sequence ID" value="XM_040938993.1"/>
</dbReference>
<keyword evidence="3" id="KW-1185">Reference proteome</keyword>
<dbReference type="EMBL" id="KZ824645">
    <property type="protein sequence ID" value="RAK77017.1"/>
    <property type="molecule type" value="Genomic_DNA"/>
</dbReference>
<feature type="transmembrane region" description="Helical" evidence="1">
    <location>
        <begin position="7"/>
        <end position="26"/>
    </location>
</feature>
<keyword evidence="1" id="KW-0812">Transmembrane</keyword>
<evidence type="ECO:0000256" key="1">
    <source>
        <dbReference type="SAM" id="Phobius"/>
    </source>
</evidence>
<evidence type="ECO:0000313" key="3">
    <source>
        <dbReference type="Proteomes" id="UP000249789"/>
    </source>
</evidence>
<protein>
    <submittedName>
        <fullName evidence="2">Uncharacterized protein</fullName>
    </submittedName>
</protein>
<keyword evidence="1" id="KW-1133">Transmembrane helix</keyword>
<name>A0A8G1RMX8_9EURO</name>
<accession>A0A8G1RMX8</accession>
<organism evidence="2 3">
    <name type="scientific">Aspergillus fijiensis CBS 313.89</name>
    <dbReference type="NCBI Taxonomy" id="1448319"/>
    <lineage>
        <taxon>Eukaryota</taxon>
        <taxon>Fungi</taxon>
        <taxon>Dikarya</taxon>
        <taxon>Ascomycota</taxon>
        <taxon>Pezizomycotina</taxon>
        <taxon>Eurotiomycetes</taxon>
        <taxon>Eurotiomycetidae</taxon>
        <taxon>Eurotiales</taxon>
        <taxon>Aspergillaceae</taxon>
        <taxon>Aspergillus</taxon>
    </lineage>
</organism>
<dbReference type="GeneID" id="63856326"/>
<proteinExistence type="predicted"/>
<dbReference type="VEuPathDB" id="FungiDB:BO72DRAFT_118964"/>
<dbReference type="Proteomes" id="UP000249789">
    <property type="component" value="Unassembled WGS sequence"/>
</dbReference>
<keyword evidence="1" id="KW-0472">Membrane</keyword>
<gene>
    <name evidence="2" type="ORF">BO72DRAFT_118964</name>
</gene>
<sequence length="171" mass="19952">MQFRQAYFLRLKSGWFVYGLLLFPWIPRNLKFAVYVGRREVVCTVQDGWMYVGRALRHEGTNHHHHTETLPPFRVPSSIPSLPQPPTPSALQLQRHLTQMTQQPTFSPLLSVVESKPQTHEPRHEIWQLINSPRFTIRSLLGLTAPDEKGKKNGLSCIISSFFRYKKKEKY</sequence>
<dbReference type="AlphaFoldDB" id="A0A8G1RMX8"/>